<evidence type="ECO:0000313" key="3">
    <source>
        <dbReference type="EMBL" id="GAA4905684.1"/>
    </source>
</evidence>
<dbReference type="InterPro" id="IPR059026">
    <property type="entry name" value="LpqB_N"/>
</dbReference>
<dbReference type="RefSeq" id="WP_345583615.1">
    <property type="nucleotide sequence ID" value="NZ_BAABLV010000038.1"/>
</dbReference>
<reference evidence="4" key="1">
    <citation type="journal article" date="2019" name="Int. J. Syst. Evol. Microbiol.">
        <title>The Global Catalogue of Microorganisms (GCM) 10K type strain sequencing project: providing services to taxonomists for standard genome sequencing and annotation.</title>
        <authorList>
            <consortium name="The Broad Institute Genomics Platform"/>
            <consortium name="The Broad Institute Genome Sequencing Center for Infectious Disease"/>
            <person name="Wu L."/>
            <person name="Ma J."/>
        </authorList>
    </citation>
    <scope>NUCLEOTIDE SEQUENCE [LARGE SCALE GENOMIC DNA]</scope>
    <source>
        <strain evidence="4">JCM 19125</strain>
    </source>
</reference>
<dbReference type="Proteomes" id="UP001501521">
    <property type="component" value="Unassembled WGS sequence"/>
</dbReference>
<dbReference type="PROSITE" id="PS51257">
    <property type="entry name" value="PROKAR_LIPOPROTEIN"/>
    <property type="match status" value="1"/>
</dbReference>
<dbReference type="InterPro" id="IPR019606">
    <property type="entry name" value="GerMN"/>
</dbReference>
<evidence type="ECO:0000313" key="4">
    <source>
        <dbReference type="Proteomes" id="UP001501521"/>
    </source>
</evidence>
<evidence type="ECO:0000259" key="2">
    <source>
        <dbReference type="SMART" id="SM00909"/>
    </source>
</evidence>
<keyword evidence="1" id="KW-0732">Signal</keyword>
<organism evidence="3 4">
    <name type="scientific">Tessaracoccus lubricantis</name>
    <dbReference type="NCBI Taxonomy" id="545543"/>
    <lineage>
        <taxon>Bacteria</taxon>
        <taxon>Bacillati</taxon>
        <taxon>Actinomycetota</taxon>
        <taxon>Actinomycetes</taxon>
        <taxon>Propionibacteriales</taxon>
        <taxon>Propionibacteriaceae</taxon>
        <taxon>Tessaracoccus</taxon>
    </lineage>
</organism>
<protein>
    <submittedName>
        <fullName evidence="3">LpqB family beta-propeller domain-containing protein</fullName>
    </submittedName>
</protein>
<keyword evidence="4" id="KW-1185">Reference proteome</keyword>
<dbReference type="EMBL" id="BAABLV010000038">
    <property type="protein sequence ID" value="GAA4905684.1"/>
    <property type="molecule type" value="Genomic_DNA"/>
</dbReference>
<gene>
    <name evidence="3" type="ORF">GCM10025789_26270</name>
</gene>
<feature type="chain" id="PRO_5045117558" evidence="1">
    <location>
        <begin position="23"/>
        <end position="564"/>
    </location>
</feature>
<accession>A0ABP9FJQ6</accession>
<comment type="caution">
    <text evidence="3">The sequence shown here is derived from an EMBL/GenBank/DDBJ whole genome shotgun (WGS) entry which is preliminary data.</text>
</comment>
<dbReference type="SMART" id="SM00909">
    <property type="entry name" value="Germane"/>
    <property type="match status" value="1"/>
</dbReference>
<evidence type="ECO:0000256" key="1">
    <source>
        <dbReference type="SAM" id="SignalP"/>
    </source>
</evidence>
<feature type="domain" description="GerMN" evidence="2">
    <location>
        <begin position="189"/>
        <end position="281"/>
    </location>
</feature>
<dbReference type="Pfam" id="PF10646">
    <property type="entry name" value="Germane"/>
    <property type="match status" value="1"/>
</dbReference>
<feature type="signal peptide" evidence="1">
    <location>
        <begin position="1"/>
        <end position="22"/>
    </location>
</feature>
<proteinExistence type="predicted"/>
<sequence>MRAVMAAVVSLVLALTGCTAIATTGPVEEVPLAAQPRGIEIAPEPPSADMTPVRLVEGFLQAMADPEGDYAIARQYLTSEAAARWAPREALVFDGGVTGGAQSAGAVGLAIGSLDEHRRYTANRQPFEHDFGLVQEQGQWRISVPTEGLLLTRYNFERYYSRVTLYFMSRVGAHVVPDPIHMPESLVTPNNVMQALFEGPDEDLGRSVIDALPKGTRLGAGGATIDQGGVVTVDLAGLPVVMGDDDLRGLGAQLLWTLTSVARFTGLVVTREGGRTLPIPGASANGVLELATQQGYQVLSRAAATDLFGVRRGRAGRITGQDEFEVLTGISFRVSDIAVSVDGASMAVINEQRTEVSIGSLGGPVNAVELPLSNLRSPQFVLGTLWVLGDDWTGTPRIATVDRGGQVQMVTTEMTVGRVQDFSVSPSRARILIIADVRGVPTLGIASLLGSNPVTATGWEPLEIVAQSGELLTDPVSPTWQAETSLAVAATSGGVRSVFTSLLDGSVVQDLGAVTGEIVDVTSNVRLGGGPVAVSTGQEVTWRYEARTRWTRLADDVSAVAYPG</sequence>
<dbReference type="Pfam" id="PF25976">
    <property type="entry name" value="LpqB_N"/>
    <property type="match status" value="1"/>
</dbReference>
<dbReference type="SUPFAM" id="SSF63825">
    <property type="entry name" value="YWTD domain"/>
    <property type="match status" value="1"/>
</dbReference>
<name>A0ABP9FJQ6_9ACTN</name>